<dbReference type="RefSeq" id="WP_072303207.1">
    <property type="nucleotide sequence ID" value="NZ_FPIY01000002.1"/>
</dbReference>
<dbReference type="STRING" id="76595.SAMN05660313_01543"/>
<dbReference type="OrthoDB" id="975426at2"/>
<feature type="domain" description="DUF5723" evidence="1">
    <location>
        <begin position="39"/>
        <end position="447"/>
    </location>
</feature>
<dbReference type="EMBL" id="FPIY01000002">
    <property type="protein sequence ID" value="SFW41594.1"/>
    <property type="molecule type" value="Genomic_DNA"/>
</dbReference>
<proteinExistence type="predicted"/>
<protein>
    <recommendedName>
        <fullName evidence="1">DUF5723 domain-containing protein</fullName>
    </recommendedName>
</protein>
<evidence type="ECO:0000259" key="1">
    <source>
        <dbReference type="Pfam" id="PF18990"/>
    </source>
</evidence>
<reference evidence="3" key="1">
    <citation type="submission" date="2016-11" db="EMBL/GenBank/DDBJ databases">
        <authorList>
            <person name="Varghese N."/>
            <person name="Submissions S."/>
        </authorList>
    </citation>
    <scope>NUCLEOTIDE SEQUENCE [LARGE SCALE GENOMIC DNA]</scope>
    <source>
        <strain evidence="3">DSM 24786</strain>
    </source>
</reference>
<sequence length="475" mass="52065">MINRFFIILLFVCTFLGYAQNKQLMYDFKEVPQSILLNPGIETGLGMYVGVPLLSGTSFQAGSSGASVNDFFANDGLDINDKIRERALYGMKPTDELSGSFQVEILNVGFRSKKNPDNFYSFGIYTEGDAIGYWFKDYAILGFEGNANRLNQRFNLSHLKTRGEMVNVFHFGINKRVDRNLIVGARAKLYSGIFSFRSTKNEGYFVTTPGENNLLASTLVADMELQTSGLNSIKDANDNGTGVGSLLAKRGMLGGDLGVGVDLGFTYQLNRNTTITGSILDLGFISHSNDVKNYTLKGQATVEGVQVILPDALADPSQDFWQNLIDDVDGLIPYEENNKSYITFRPTKLYGSIRYNFGEQNRSVQDCDCKAGGSKGSLGFPNAVGGQLYVINRPRGPQTAVTAFYQRNFGKAVSLKTTYTVDKFSATNVGFGANLNIGPVNIYAMADNLIGYKNVAASQYASFQLGINVISWGKN</sequence>
<accession>A0A1K1P1D2</accession>
<dbReference type="InterPro" id="IPR043781">
    <property type="entry name" value="DUF5723"/>
</dbReference>
<dbReference type="Proteomes" id="UP000183257">
    <property type="component" value="Unassembled WGS sequence"/>
</dbReference>
<dbReference type="AlphaFoldDB" id="A0A1K1P1D2"/>
<name>A0A1K1P1D2_9FLAO</name>
<gene>
    <name evidence="2" type="ORF">SAMN05660313_01543</name>
</gene>
<organism evidence="2 3">
    <name type="scientific">Cellulophaga fucicola</name>
    <dbReference type="NCBI Taxonomy" id="76595"/>
    <lineage>
        <taxon>Bacteria</taxon>
        <taxon>Pseudomonadati</taxon>
        <taxon>Bacteroidota</taxon>
        <taxon>Flavobacteriia</taxon>
        <taxon>Flavobacteriales</taxon>
        <taxon>Flavobacteriaceae</taxon>
        <taxon>Cellulophaga</taxon>
    </lineage>
</organism>
<evidence type="ECO:0000313" key="3">
    <source>
        <dbReference type="Proteomes" id="UP000183257"/>
    </source>
</evidence>
<dbReference type="Pfam" id="PF18990">
    <property type="entry name" value="DUF5723"/>
    <property type="match status" value="1"/>
</dbReference>
<keyword evidence="3" id="KW-1185">Reference proteome</keyword>
<evidence type="ECO:0000313" key="2">
    <source>
        <dbReference type="EMBL" id="SFW41594.1"/>
    </source>
</evidence>